<dbReference type="AlphaFoldDB" id="A0A8J3BQL4"/>
<gene>
    <name evidence="1" type="ORF">GCM10010124_31090</name>
</gene>
<name>A0A8J3BQL4_9ACTN</name>
<proteinExistence type="predicted"/>
<sequence>MEDFGIRDTVSAMPNAMDELEMRISQLRGRLRQALAAGERAAVPRLRAELRAAELSWDSALLESDDSMLSPPETLPAAMSLFPVREQVHQVLTVLGVAAAPRLIVATHEVLYAGGLIATKLASLRRDEERSFRAAPYARPYYICAALTADQLVGVRGLLAISTWPLDRRIMGPLSPRVDFLTAAIRLVRHLQGAGELGSQSIRLLWPFINNIPGAGSSTQEFDPSRLVAAAKAELKIHEEFDRQQREAAADRARRLPDAEQLFGGAQLKAVRSVTNT</sequence>
<comment type="caution">
    <text evidence="1">The sequence shown here is derived from an EMBL/GenBank/DDBJ whole genome shotgun (WGS) entry which is preliminary data.</text>
</comment>
<reference evidence="1" key="1">
    <citation type="journal article" date="2014" name="Int. J. Syst. Evol. Microbiol.">
        <title>Complete genome sequence of Corynebacterium casei LMG S-19264T (=DSM 44701T), isolated from a smear-ripened cheese.</title>
        <authorList>
            <consortium name="US DOE Joint Genome Institute (JGI-PGF)"/>
            <person name="Walter F."/>
            <person name="Albersmeier A."/>
            <person name="Kalinowski J."/>
            <person name="Ruckert C."/>
        </authorList>
    </citation>
    <scope>NUCLEOTIDE SEQUENCE</scope>
    <source>
        <strain evidence="1">JCM 3091</strain>
    </source>
</reference>
<organism evidence="1 2">
    <name type="scientific">Pilimelia terevasa</name>
    <dbReference type="NCBI Taxonomy" id="53372"/>
    <lineage>
        <taxon>Bacteria</taxon>
        <taxon>Bacillati</taxon>
        <taxon>Actinomycetota</taxon>
        <taxon>Actinomycetes</taxon>
        <taxon>Micromonosporales</taxon>
        <taxon>Micromonosporaceae</taxon>
        <taxon>Pilimelia</taxon>
    </lineage>
</organism>
<keyword evidence="2" id="KW-1185">Reference proteome</keyword>
<dbReference type="Proteomes" id="UP000662200">
    <property type="component" value="Unassembled WGS sequence"/>
</dbReference>
<accession>A0A8J3BQL4</accession>
<reference evidence="1" key="2">
    <citation type="submission" date="2020-09" db="EMBL/GenBank/DDBJ databases">
        <authorList>
            <person name="Sun Q."/>
            <person name="Ohkuma M."/>
        </authorList>
    </citation>
    <scope>NUCLEOTIDE SEQUENCE</scope>
    <source>
        <strain evidence="1">JCM 3091</strain>
    </source>
</reference>
<evidence type="ECO:0000313" key="2">
    <source>
        <dbReference type="Proteomes" id="UP000662200"/>
    </source>
</evidence>
<dbReference type="EMBL" id="BMQC01000011">
    <property type="protein sequence ID" value="GGK36255.1"/>
    <property type="molecule type" value="Genomic_DNA"/>
</dbReference>
<evidence type="ECO:0000313" key="1">
    <source>
        <dbReference type="EMBL" id="GGK36255.1"/>
    </source>
</evidence>
<protein>
    <submittedName>
        <fullName evidence="1">Uncharacterized protein</fullName>
    </submittedName>
</protein>